<comment type="caution">
    <text evidence="8">The sequence shown here is derived from an EMBL/GenBank/DDBJ whole genome shotgun (WGS) entry which is preliminary data.</text>
</comment>
<keyword evidence="6" id="KW-0732">Signal</keyword>
<name>A0A845I427_9BURK</name>
<dbReference type="EMBL" id="WWCL01000003">
    <property type="protein sequence ID" value="MYN46096.1"/>
    <property type="molecule type" value="Genomic_DNA"/>
</dbReference>
<evidence type="ECO:0000256" key="4">
    <source>
        <dbReference type="ARBA" id="ARBA00022989"/>
    </source>
</evidence>
<dbReference type="Proteomes" id="UP000444316">
    <property type="component" value="Unassembled WGS sequence"/>
</dbReference>
<evidence type="ECO:0000256" key="1">
    <source>
        <dbReference type="ARBA" id="ARBA00004651"/>
    </source>
</evidence>
<evidence type="ECO:0000256" key="2">
    <source>
        <dbReference type="ARBA" id="ARBA00022475"/>
    </source>
</evidence>
<feature type="signal peptide" evidence="6">
    <location>
        <begin position="1"/>
        <end position="23"/>
    </location>
</feature>
<evidence type="ECO:0000256" key="3">
    <source>
        <dbReference type="ARBA" id="ARBA00022692"/>
    </source>
</evidence>
<keyword evidence="8" id="KW-0418">Kinase</keyword>
<organism evidence="8 9">
    <name type="scientific">Duganella fentianensis</name>
    <dbReference type="NCBI Taxonomy" id="2692177"/>
    <lineage>
        <taxon>Bacteria</taxon>
        <taxon>Pseudomonadati</taxon>
        <taxon>Pseudomonadota</taxon>
        <taxon>Betaproteobacteria</taxon>
        <taxon>Burkholderiales</taxon>
        <taxon>Oxalobacteraceae</taxon>
        <taxon>Telluria group</taxon>
        <taxon>Duganella</taxon>
    </lineage>
</organism>
<evidence type="ECO:0000313" key="9">
    <source>
        <dbReference type="Proteomes" id="UP000444316"/>
    </source>
</evidence>
<dbReference type="GO" id="GO:0016301">
    <property type="term" value="F:kinase activity"/>
    <property type="evidence" value="ECO:0007669"/>
    <property type="project" value="UniProtKB-KW"/>
</dbReference>
<feature type="domain" description="Single Cache" evidence="7">
    <location>
        <begin position="21"/>
        <end position="107"/>
    </location>
</feature>
<evidence type="ECO:0000256" key="6">
    <source>
        <dbReference type="SAM" id="SignalP"/>
    </source>
</evidence>
<comment type="subcellular location">
    <subcellularLocation>
        <location evidence="1">Cell membrane</location>
        <topology evidence="1">Multi-pass membrane protein</topology>
    </subcellularLocation>
</comment>
<keyword evidence="4" id="KW-1133">Transmembrane helix</keyword>
<keyword evidence="5" id="KW-0472">Membrane</keyword>
<dbReference type="GO" id="GO:0005886">
    <property type="term" value="C:plasma membrane"/>
    <property type="evidence" value="ECO:0007669"/>
    <property type="project" value="UniProtKB-SubCell"/>
</dbReference>
<evidence type="ECO:0000259" key="7">
    <source>
        <dbReference type="SMART" id="SM01049"/>
    </source>
</evidence>
<reference evidence="8" key="1">
    <citation type="submission" date="2019-12" db="EMBL/GenBank/DDBJ databases">
        <title>Novel species isolated from a subtropical stream in China.</title>
        <authorList>
            <person name="Lu H."/>
        </authorList>
    </citation>
    <scope>NUCLEOTIDE SEQUENCE [LARGE SCALE GENOMIC DNA]</scope>
    <source>
        <strain evidence="8">FT93W</strain>
    </source>
</reference>
<evidence type="ECO:0000313" key="8">
    <source>
        <dbReference type="EMBL" id="MYN46096.1"/>
    </source>
</evidence>
<feature type="chain" id="PRO_5032272528" evidence="6">
    <location>
        <begin position="24"/>
        <end position="156"/>
    </location>
</feature>
<dbReference type="InterPro" id="IPR033480">
    <property type="entry name" value="sCache_2"/>
</dbReference>
<dbReference type="Pfam" id="PF08269">
    <property type="entry name" value="dCache_2"/>
    <property type="match status" value="1"/>
</dbReference>
<dbReference type="InterPro" id="IPR004010">
    <property type="entry name" value="Double_Cache_2"/>
</dbReference>
<dbReference type="RefSeq" id="WP_161035693.1">
    <property type="nucleotide sequence ID" value="NZ_WWCL01000003.1"/>
</dbReference>
<evidence type="ECO:0000256" key="5">
    <source>
        <dbReference type="ARBA" id="ARBA00023136"/>
    </source>
</evidence>
<dbReference type="Gene3D" id="3.30.450.20">
    <property type="entry name" value="PAS domain"/>
    <property type="match status" value="1"/>
</dbReference>
<protein>
    <submittedName>
        <fullName evidence="8">Histidine kinase</fullName>
    </submittedName>
</protein>
<gene>
    <name evidence="8" type="ORF">GTP23_13660</name>
</gene>
<proteinExistence type="predicted"/>
<keyword evidence="2" id="KW-1003">Cell membrane</keyword>
<sequence length="156" mass="17058">MKTLLAWFSSLMFACTMHGNALAAEGGTPEEAVAMVKKAVAFTKANGKDKALAAFNDPKGAFVDRNLYIFVYDLKGTNLAIGNGNAEKMNGKNLIEMKDVDGVYLIKQIIEIANTKGSGWIDYRWPNPGNNLIEHKTSYIEKLGDMVIGCGTYKTK</sequence>
<keyword evidence="8" id="KW-0808">Transferase</keyword>
<dbReference type="AlphaFoldDB" id="A0A845I427"/>
<keyword evidence="9" id="KW-1185">Reference proteome</keyword>
<keyword evidence="3" id="KW-0812">Transmembrane</keyword>
<accession>A0A845I427</accession>
<dbReference type="SMART" id="SM01049">
    <property type="entry name" value="Cache_2"/>
    <property type="match status" value="1"/>
</dbReference>
<dbReference type="PROSITE" id="PS51257">
    <property type="entry name" value="PROKAR_LIPOPROTEIN"/>
    <property type="match status" value="1"/>
</dbReference>